<evidence type="ECO:0000256" key="4">
    <source>
        <dbReference type="PROSITE-ProRule" id="PRU00091"/>
    </source>
</evidence>
<dbReference type="InterPro" id="IPR011011">
    <property type="entry name" value="Znf_FYVE_PHD"/>
</dbReference>
<evidence type="ECO:0000313" key="7">
    <source>
        <dbReference type="EMBL" id="EQC31818.1"/>
    </source>
</evidence>
<gene>
    <name evidence="7" type="ORF">SDRG_10607</name>
</gene>
<evidence type="ECO:0000256" key="1">
    <source>
        <dbReference type="ARBA" id="ARBA00022723"/>
    </source>
</evidence>
<evidence type="ECO:0000259" key="6">
    <source>
        <dbReference type="PROSITE" id="PS50178"/>
    </source>
</evidence>
<keyword evidence="3" id="KW-0862">Zinc</keyword>
<dbReference type="EMBL" id="JH767167">
    <property type="protein sequence ID" value="EQC31818.1"/>
    <property type="molecule type" value="Genomic_DNA"/>
</dbReference>
<organism evidence="7 8">
    <name type="scientific">Saprolegnia diclina (strain VS20)</name>
    <dbReference type="NCBI Taxonomy" id="1156394"/>
    <lineage>
        <taxon>Eukaryota</taxon>
        <taxon>Sar</taxon>
        <taxon>Stramenopiles</taxon>
        <taxon>Oomycota</taxon>
        <taxon>Saprolegniomycetes</taxon>
        <taxon>Saprolegniales</taxon>
        <taxon>Saprolegniaceae</taxon>
        <taxon>Saprolegnia</taxon>
    </lineage>
</organism>
<evidence type="ECO:0000313" key="8">
    <source>
        <dbReference type="Proteomes" id="UP000030762"/>
    </source>
</evidence>
<proteinExistence type="predicted"/>
<feature type="compositionally biased region" description="Low complexity" evidence="5">
    <location>
        <begin position="100"/>
        <end position="122"/>
    </location>
</feature>
<feature type="domain" description="FYVE-type" evidence="6">
    <location>
        <begin position="33"/>
        <end position="93"/>
    </location>
</feature>
<dbReference type="STRING" id="1156394.T0RHM6"/>
<dbReference type="Proteomes" id="UP000030762">
    <property type="component" value="Unassembled WGS sequence"/>
</dbReference>
<protein>
    <recommendedName>
        <fullName evidence="6">FYVE-type domain-containing protein</fullName>
    </recommendedName>
</protein>
<dbReference type="InterPro" id="IPR017455">
    <property type="entry name" value="Znf_FYVE-rel"/>
</dbReference>
<accession>T0RHM6</accession>
<dbReference type="SUPFAM" id="SSF57903">
    <property type="entry name" value="FYVE/PHD zinc finger"/>
    <property type="match status" value="2"/>
</dbReference>
<dbReference type="PROSITE" id="PS50178">
    <property type="entry name" value="ZF_FYVE"/>
    <property type="match status" value="2"/>
</dbReference>
<sequence length="221" mass="24597">MATAVDATIKEPTRSNYVLPLEYVMHPTKWVDDEQRDSCRVCSRSFNLLRRKHHCRVCGDLACSNCLVREAVEMTLPGKNDVKVCLLCIIVLDETAPCPSSRSNASSCSSLSSSSTSTSMTSRSHSASCDVLLVDRLASPLEWVPNHSRQFCLLCKASFNPFRRKHHCRVCGELVCSQCLIRMPVALPRQITGKTTTKACVTCVMDHVERTPVGRSGPRFY</sequence>
<dbReference type="InterPro" id="IPR000306">
    <property type="entry name" value="Znf_FYVE"/>
</dbReference>
<dbReference type="AlphaFoldDB" id="T0RHM6"/>
<dbReference type="SMART" id="SM00064">
    <property type="entry name" value="FYVE"/>
    <property type="match status" value="2"/>
</dbReference>
<reference evidence="7 8" key="1">
    <citation type="submission" date="2012-04" db="EMBL/GenBank/DDBJ databases">
        <title>The Genome Sequence of Saprolegnia declina VS20.</title>
        <authorList>
            <consortium name="The Broad Institute Genome Sequencing Platform"/>
            <person name="Russ C."/>
            <person name="Nusbaum C."/>
            <person name="Tyler B."/>
            <person name="van West P."/>
            <person name="Dieguez-Uribeondo J."/>
            <person name="de Bruijn I."/>
            <person name="Tripathy S."/>
            <person name="Jiang R."/>
            <person name="Young S.K."/>
            <person name="Zeng Q."/>
            <person name="Gargeya S."/>
            <person name="Fitzgerald M."/>
            <person name="Haas B."/>
            <person name="Abouelleil A."/>
            <person name="Alvarado L."/>
            <person name="Arachchi H.M."/>
            <person name="Berlin A."/>
            <person name="Chapman S.B."/>
            <person name="Goldberg J."/>
            <person name="Griggs A."/>
            <person name="Gujja S."/>
            <person name="Hansen M."/>
            <person name="Howarth C."/>
            <person name="Imamovic A."/>
            <person name="Larimer J."/>
            <person name="McCowen C."/>
            <person name="Montmayeur A."/>
            <person name="Murphy C."/>
            <person name="Neiman D."/>
            <person name="Pearson M."/>
            <person name="Priest M."/>
            <person name="Roberts A."/>
            <person name="Saif S."/>
            <person name="Shea T."/>
            <person name="Sisk P."/>
            <person name="Sykes S."/>
            <person name="Wortman J."/>
            <person name="Nusbaum C."/>
            <person name="Birren B."/>
        </authorList>
    </citation>
    <scope>NUCLEOTIDE SEQUENCE [LARGE SCALE GENOMIC DNA]</scope>
    <source>
        <strain evidence="7 8">VS20</strain>
    </source>
</reference>
<keyword evidence="2 4" id="KW-0863">Zinc-finger</keyword>
<dbReference type="GeneID" id="19951334"/>
<dbReference type="OMA" id="LASPLEW"/>
<feature type="domain" description="FYVE-type" evidence="6">
    <location>
        <begin position="146"/>
        <end position="208"/>
    </location>
</feature>
<dbReference type="InterPro" id="IPR013083">
    <property type="entry name" value="Znf_RING/FYVE/PHD"/>
</dbReference>
<dbReference type="InParanoid" id="T0RHM6"/>
<feature type="region of interest" description="Disordered" evidence="5">
    <location>
        <begin position="97"/>
        <end position="122"/>
    </location>
</feature>
<evidence type="ECO:0000256" key="5">
    <source>
        <dbReference type="SAM" id="MobiDB-lite"/>
    </source>
</evidence>
<dbReference type="VEuPathDB" id="FungiDB:SDRG_10607"/>
<name>T0RHM6_SAPDV</name>
<dbReference type="PANTHER" id="PTHR43102:SF2">
    <property type="entry name" value="GAF DOMAIN-CONTAINING PROTEIN"/>
    <property type="match status" value="1"/>
</dbReference>
<dbReference type="GO" id="GO:0008270">
    <property type="term" value="F:zinc ion binding"/>
    <property type="evidence" value="ECO:0007669"/>
    <property type="project" value="UniProtKB-KW"/>
</dbReference>
<dbReference type="OrthoDB" id="79519at2759"/>
<evidence type="ECO:0000256" key="3">
    <source>
        <dbReference type="ARBA" id="ARBA00022833"/>
    </source>
</evidence>
<dbReference type="PANTHER" id="PTHR43102">
    <property type="entry name" value="SLR1143 PROTEIN"/>
    <property type="match status" value="1"/>
</dbReference>
<evidence type="ECO:0000256" key="2">
    <source>
        <dbReference type="ARBA" id="ARBA00022771"/>
    </source>
</evidence>
<dbReference type="RefSeq" id="XP_008614825.1">
    <property type="nucleotide sequence ID" value="XM_008616603.1"/>
</dbReference>
<dbReference type="eggNOG" id="KOG1818">
    <property type="taxonomic scope" value="Eukaryota"/>
</dbReference>
<keyword evidence="1" id="KW-0479">Metal-binding</keyword>
<keyword evidence="8" id="KW-1185">Reference proteome</keyword>
<dbReference type="Gene3D" id="3.30.40.10">
    <property type="entry name" value="Zinc/RING finger domain, C3HC4 (zinc finger)"/>
    <property type="match status" value="2"/>
</dbReference>
<dbReference type="Pfam" id="PF01363">
    <property type="entry name" value="FYVE"/>
    <property type="match status" value="2"/>
</dbReference>